<keyword evidence="7" id="KW-0378">Hydrolase</keyword>
<keyword evidence="1" id="KW-0645">Protease</keyword>
<dbReference type="GO" id="GO:0004519">
    <property type="term" value="F:endonuclease activity"/>
    <property type="evidence" value="ECO:0007669"/>
    <property type="project" value="UniProtKB-KW"/>
</dbReference>
<dbReference type="FunFam" id="3.30.70.270:FF:000020">
    <property type="entry name" value="Transposon Tf2-6 polyprotein-like Protein"/>
    <property type="match status" value="1"/>
</dbReference>
<dbReference type="InterPro" id="IPR043502">
    <property type="entry name" value="DNA/RNA_pol_sf"/>
</dbReference>
<keyword evidence="6" id="KW-0255">Endonuclease</keyword>
<dbReference type="Pfam" id="PF17917">
    <property type="entry name" value="RT_RNaseH"/>
    <property type="match status" value="1"/>
</dbReference>
<evidence type="ECO:0000313" key="11">
    <source>
        <dbReference type="Proteomes" id="UP000676336"/>
    </source>
</evidence>
<dbReference type="Pfam" id="PF00078">
    <property type="entry name" value="RVT_1"/>
    <property type="match status" value="1"/>
</dbReference>
<dbReference type="CDD" id="cd09274">
    <property type="entry name" value="RNase_HI_RT_Ty3"/>
    <property type="match status" value="1"/>
</dbReference>
<dbReference type="GO" id="GO:0003964">
    <property type="term" value="F:RNA-directed DNA polymerase activity"/>
    <property type="evidence" value="ECO:0007669"/>
    <property type="project" value="UniProtKB-KW"/>
</dbReference>
<dbReference type="InterPro" id="IPR043128">
    <property type="entry name" value="Rev_trsase/Diguanyl_cyclase"/>
</dbReference>
<proteinExistence type="predicted"/>
<evidence type="ECO:0000256" key="2">
    <source>
        <dbReference type="ARBA" id="ARBA00022679"/>
    </source>
</evidence>
<keyword evidence="2" id="KW-0808">Transferase</keyword>
<evidence type="ECO:0000256" key="6">
    <source>
        <dbReference type="ARBA" id="ARBA00022759"/>
    </source>
</evidence>
<evidence type="ECO:0000259" key="9">
    <source>
        <dbReference type="PROSITE" id="PS50878"/>
    </source>
</evidence>
<keyword evidence="3" id="KW-0548">Nucleotidyltransferase</keyword>
<dbReference type="PANTHER" id="PTHR33064:SF37">
    <property type="entry name" value="RIBONUCLEASE H"/>
    <property type="match status" value="1"/>
</dbReference>
<evidence type="ECO:0000256" key="5">
    <source>
        <dbReference type="ARBA" id="ARBA00022750"/>
    </source>
</evidence>
<dbReference type="InterPro" id="IPR051320">
    <property type="entry name" value="Viral_Replic_Matur_Polypro"/>
</dbReference>
<evidence type="ECO:0000256" key="7">
    <source>
        <dbReference type="ARBA" id="ARBA00022801"/>
    </source>
</evidence>
<dbReference type="Gene3D" id="3.10.10.10">
    <property type="entry name" value="HIV Type 1 Reverse Transcriptase, subunit A, domain 1"/>
    <property type="match status" value="1"/>
</dbReference>
<dbReference type="GO" id="GO:0004190">
    <property type="term" value="F:aspartic-type endopeptidase activity"/>
    <property type="evidence" value="ECO:0007669"/>
    <property type="project" value="UniProtKB-KW"/>
</dbReference>
<accession>A0A8S3GV21</accession>
<evidence type="ECO:0000256" key="1">
    <source>
        <dbReference type="ARBA" id="ARBA00022670"/>
    </source>
</evidence>
<dbReference type="GO" id="GO:0006508">
    <property type="term" value="P:proteolysis"/>
    <property type="evidence" value="ECO:0007669"/>
    <property type="project" value="UniProtKB-KW"/>
</dbReference>
<keyword evidence="5" id="KW-0064">Aspartyl protease</keyword>
<evidence type="ECO:0000256" key="8">
    <source>
        <dbReference type="ARBA" id="ARBA00022918"/>
    </source>
</evidence>
<feature type="non-terminal residue" evidence="10">
    <location>
        <position position="432"/>
    </location>
</feature>
<reference evidence="10" key="1">
    <citation type="submission" date="2021-02" db="EMBL/GenBank/DDBJ databases">
        <authorList>
            <person name="Nowell W R."/>
        </authorList>
    </citation>
    <scope>NUCLEOTIDE SEQUENCE</scope>
</reference>
<dbReference type="SUPFAM" id="SSF56672">
    <property type="entry name" value="DNA/RNA polymerases"/>
    <property type="match status" value="1"/>
</dbReference>
<sequence>MKIFDISQVTQANTHIQHTINTGDSLPISSRPYPRTIEQRRELQAEIQKMTQTNQIRPSNSPWSSPVIIHKKKDGGIRFLVDYRKLNSVTKKDCFPQPTTEELLHRLGGHRFYTKLDLKSGYFQLPIHETDKEKTAFITQDGLWEFNVLPQGIMNGPPMFQRTMHNLLGYGRWDYVMVYLDDILIFSRSLNEHQQHLNEILSILAKANFQVNPDKCSVAVQEIEFSSHTINEQGIKPNGDKIKAIIDLPAPLTLKEANEFLGKINWYRKFIPNFEHIAAPLHKVTNKTKHHRHEFKWGPDQQHSFDEFKRILTTSPLFLEYPDSSTPFVLTTDASGIGIGGILRQYTPSGTKINSFKSRVLDDTERKYDTIEQEALAIFWCISELRSYIGDSDFIVETDHKPLENFHKKQINNKRVMNWLFKLQDILPQIIA</sequence>
<dbReference type="PROSITE" id="PS50878">
    <property type="entry name" value="RT_POL"/>
    <property type="match status" value="1"/>
</dbReference>
<keyword evidence="8" id="KW-0695">RNA-directed DNA polymerase</keyword>
<comment type="caution">
    <text evidence="10">The sequence shown here is derived from an EMBL/GenBank/DDBJ whole genome shotgun (WGS) entry which is preliminary data.</text>
</comment>
<dbReference type="CDD" id="cd01647">
    <property type="entry name" value="RT_LTR"/>
    <property type="match status" value="1"/>
</dbReference>
<dbReference type="InterPro" id="IPR041373">
    <property type="entry name" value="RT_RNaseH"/>
</dbReference>
<dbReference type="Proteomes" id="UP000676336">
    <property type="component" value="Unassembled WGS sequence"/>
</dbReference>
<name>A0A8S3GV21_9BILA</name>
<dbReference type="InterPro" id="IPR000477">
    <property type="entry name" value="RT_dom"/>
</dbReference>
<dbReference type="AlphaFoldDB" id="A0A8S3GV21"/>
<evidence type="ECO:0000256" key="4">
    <source>
        <dbReference type="ARBA" id="ARBA00022722"/>
    </source>
</evidence>
<dbReference type="EMBL" id="CAJOBI010312593">
    <property type="protein sequence ID" value="CAF5172173.1"/>
    <property type="molecule type" value="Genomic_DNA"/>
</dbReference>
<keyword evidence="4" id="KW-0540">Nuclease</keyword>
<organism evidence="10 11">
    <name type="scientific">Rotaria magnacalcarata</name>
    <dbReference type="NCBI Taxonomy" id="392030"/>
    <lineage>
        <taxon>Eukaryota</taxon>
        <taxon>Metazoa</taxon>
        <taxon>Spiralia</taxon>
        <taxon>Gnathifera</taxon>
        <taxon>Rotifera</taxon>
        <taxon>Eurotatoria</taxon>
        <taxon>Bdelloidea</taxon>
        <taxon>Philodinida</taxon>
        <taxon>Philodinidae</taxon>
        <taxon>Rotaria</taxon>
    </lineage>
</organism>
<dbReference type="Gene3D" id="3.30.70.270">
    <property type="match status" value="2"/>
</dbReference>
<dbReference type="PANTHER" id="PTHR33064">
    <property type="entry name" value="POL PROTEIN"/>
    <property type="match status" value="1"/>
</dbReference>
<protein>
    <recommendedName>
        <fullName evidence="9">Reverse transcriptase domain-containing protein</fullName>
    </recommendedName>
</protein>
<feature type="domain" description="Reverse transcriptase" evidence="9">
    <location>
        <begin position="51"/>
        <end position="230"/>
    </location>
</feature>
<gene>
    <name evidence="10" type="ORF">SMN809_LOCUS66057</name>
</gene>
<evidence type="ECO:0000256" key="3">
    <source>
        <dbReference type="ARBA" id="ARBA00022695"/>
    </source>
</evidence>
<evidence type="ECO:0000313" key="10">
    <source>
        <dbReference type="EMBL" id="CAF5172173.1"/>
    </source>
</evidence>